<evidence type="ECO:0008006" key="3">
    <source>
        <dbReference type="Google" id="ProtNLM"/>
    </source>
</evidence>
<dbReference type="AlphaFoldDB" id="A0AA43W4E9"/>
<dbReference type="RefSeq" id="WP_155152737.1">
    <property type="nucleotide sequence ID" value="NZ_WNCS01000020.1"/>
</dbReference>
<protein>
    <recommendedName>
        <fullName evidence="3">DUF2116 family Zn-ribbon domain-containing protein</fullName>
    </recommendedName>
</protein>
<dbReference type="EMBL" id="WNDA01000023">
    <property type="protein sequence ID" value="MTU70155.1"/>
    <property type="molecule type" value="Genomic_DNA"/>
</dbReference>
<evidence type="ECO:0000313" key="1">
    <source>
        <dbReference type="EMBL" id="MTU70155.1"/>
    </source>
</evidence>
<proteinExistence type="predicted"/>
<comment type="caution">
    <text evidence="1">The sequence shown here is derived from an EMBL/GenBank/DDBJ whole genome shotgun (WGS) entry which is preliminary data.</text>
</comment>
<reference evidence="1 2" key="1">
    <citation type="journal article" date="2019" name="Nat. Med.">
        <title>A library of human gut bacterial isolates paired with longitudinal multiomics data enables mechanistic microbiome research.</title>
        <authorList>
            <person name="Poyet M."/>
            <person name="Groussin M."/>
            <person name="Gibbons S.M."/>
            <person name="Avila-Pacheco J."/>
            <person name="Jiang X."/>
            <person name="Kearney S.M."/>
            <person name="Perrotta A.R."/>
            <person name="Berdy B."/>
            <person name="Zhao S."/>
            <person name="Lieberman T.D."/>
            <person name="Swanson P.K."/>
            <person name="Smith M."/>
            <person name="Roesemann S."/>
            <person name="Alexander J.E."/>
            <person name="Rich S.A."/>
            <person name="Livny J."/>
            <person name="Vlamakis H."/>
            <person name="Clish C."/>
            <person name="Bullock K."/>
            <person name="Deik A."/>
            <person name="Scott J."/>
            <person name="Pierce K.A."/>
            <person name="Xavier R.J."/>
            <person name="Alm E.J."/>
        </authorList>
    </citation>
    <scope>NUCLEOTIDE SEQUENCE [LARGE SCALE GENOMIC DNA]</scope>
    <source>
        <strain evidence="1 2">BIOML-A16</strain>
    </source>
</reference>
<evidence type="ECO:0000313" key="2">
    <source>
        <dbReference type="Proteomes" id="UP000448908"/>
    </source>
</evidence>
<dbReference type="Proteomes" id="UP000448908">
    <property type="component" value="Unassembled WGS sequence"/>
</dbReference>
<name>A0AA43W4E9_9BACT</name>
<sequence length="182" mass="20837">MNSIKDLQKAVRNILVNNGLTELSLEDTGELEDPTYIIWFDNDCQPYEDPVLKVCIEETGIAVELDARNFGNTVTVYDYDIDRNEWWEGIRANLLEVLERDGRRRCPACGRPLKGNRRYCSDECRKLIVPEPTTEQVVKKANRNIRRLAALAAGKDKAYKKRLIEKYTVGLSQAGFVTLKKV</sequence>
<gene>
    <name evidence="1" type="ORF">GMD92_14045</name>
</gene>
<organism evidence="1 2">
    <name type="scientific">Parabacteroides merdae</name>
    <dbReference type="NCBI Taxonomy" id="46503"/>
    <lineage>
        <taxon>Bacteria</taxon>
        <taxon>Pseudomonadati</taxon>
        <taxon>Bacteroidota</taxon>
        <taxon>Bacteroidia</taxon>
        <taxon>Bacteroidales</taxon>
        <taxon>Tannerellaceae</taxon>
        <taxon>Parabacteroides</taxon>
    </lineage>
</organism>
<accession>A0AA43W4E9</accession>